<dbReference type="GO" id="GO:0000976">
    <property type="term" value="F:transcription cis-regulatory region binding"/>
    <property type="evidence" value="ECO:0007669"/>
    <property type="project" value="TreeGrafter"/>
</dbReference>
<proteinExistence type="predicted"/>
<dbReference type="GO" id="GO:0005829">
    <property type="term" value="C:cytosol"/>
    <property type="evidence" value="ECO:0007669"/>
    <property type="project" value="TreeGrafter"/>
</dbReference>
<keyword evidence="1" id="KW-0805">Transcription regulation</keyword>
<dbReference type="Proteomes" id="UP000304864">
    <property type="component" value="Chromosome"/>
</dbReference>
<evidence type="ECO:0000256" key="2">
    <source>
        <dbReference type="ARBA" id="ARBA00023125"/>
    </source>
</evidence>
<dbReference type="PROSITE" id="PS01124">
    <property type="entry name" value="HTH_ARAC_FAMILY_2"/>
    <property type="match status" value="1"/>
</dbReference>
<evidence type="ECO:0000256" key="1">
    <source>
        <dbReference type="ARBA" id="ARBA00023015"/>
    </source>
</evidence>
<dbReference type="Gene3D" id="1.10.10.60">
    <property type="entry name" value="Homeodomain-like"/>
    <property type="match status" value="1"/>
</dbReference>
<keyword evidence="7" id="KW-1185">Reference proteome</keyword>
<accession>A0A4P9K8R5</accession>
<dbReference type="GO" id="GO:0003700">
    <property type="term" value="F:DNA-binding transcription factor activity"/>
    <property type="evidence" value="ECO:0007669"/>
    <property type="project" value="InterPro"/>
</dbReference>
<gene>
    <name evidence="6" type="ORF">FE785_08790</name>
</gene>
<dbReference type="PANTHER" id="PTHR47894:SF4">
    <property type="entry name" value="HTH-TYPE TRANSCRIPTIONAL REGULATOR GADX"/>
    <property type="match status" value="1"/>
</dbReference>
<organism evidence="6 7">
    <name type="scientific">Thiomicrorhabdus sediminis</name>
    <dbReference type="NCBI Taxonomy" id="2580412"/>
    <lineage>
        <taxon>Bacteria</taxon>
        <taxon>Pseudomonadati</taxon>
        <taxon>Pseudomonadota</taxon>
        <taxon>Gammaproteobacteria</taxon>
        <taxon>Thiotrichales</taxon>
        <taxon>Piscirickettsiaceae</taxon>
        <taxon>Thiomicrorhabdus</taxon>
    </lineage>
</organism>
<feature type="region of interest" description="Disordered" evidence="4">
    <location>
        <begin position="74"/>
        <end position="97"/>
    </location>
</feature>
<dbReference type="SMART" id="SM00342">
    <property type="entry name" value="HTH_ARAC"/>
    <property type="match status" value="1"/>
</dbReference>
<dbReference type="SUPFAM" id="SSF46689">
    <property type="entry name" value="Homeodomain-like"/>
    <property type="match status" value="1"/>
</dbReference>
<evidence type="ECO:0000259" key="5">
    <source>
        <dbReference type="PROSITE" id="PS01124"/>
    </source>
</evidence>
<evidence type="ECO:0000256" key="3">
    <source>
        <dbReference type="ARBA" id="ARBA00023163"/>
    </source>
</evidence>
<dbReference type="PRINTS" id="PR00032">
    <property type="entry name" value="HTHARAC"/>
</dbReference>
<name>A0A4P9K8R5_9GAMM</name>
<evidence type="ECO:0000313" key="6">
    <source>
        <dbReference type="EMBL" id="QCU90717.1"/>
    </source>
</evidence>
<dbReference type="KEGG" id="thig:FE785_08790"/>
<keyword evidence="3" id="KW-0804">Transcription</keyword>
<dbReference type="InterPro" id="IPR018060">
    <property type="entry name" value="HTH_AraC"/>
</dbReference>
<dbReference type="AlphaFoldDB" id="A0A4P9K8R5"/>
<dbReference type="EMBL" id="CP040602">
    <property type="protein sequence ID" value="QCU90717.1"/>
    <property type="molecule type" value="Genomic_DNA"/>
</dbReference>
<reference evidence="6 7" key="1">
    <citation type="submission" date="2019-05" db="EMBL/GenBank/DDBJ databases">
        <title>Thiomicrorhabdus sediminis sp. nov, a novel sulfur-oxidizing bacterium isolated from coastal sediment.</title>
        <authorList>
            <person name="Liu X."/>
        </authorList>
    </citation>
    <scope>NUCLEOTIDE SEQUENCE [LARGE SCALE GENOMIC DNA]</scope>
    <source>
        <strain evidence="6 7">G1</strain>
    </source>
</reference>
<dbReference type="OrthoDB" id="5582699at2"/>
<dbReference type="InterPro" id="IPR009057">
    <property type="entry name" value="Homeodomain-like_sf"/>
</dbReference>
<feature type="domain" description="HTH araC/xylS-type" evidence="5">
    <location>
        <begin position="1"/>
        <end position="73"/>
    </location>
</feature>
<sequence>MSSRQLSRDLSEKGLSYREIINGLKVEQAKKMLKDTNLSLSEISMSLGYSTNSHFTRAFKNVTGLTPSIFRSHQIGSKRKSNEPDEMFSSVIGSLKN</sequence>
<evidence type="ECO:0000256" key="4">
    <source>
        <dbReference type="SAM" id="MobiDB-lite"/>
    </source>
</evidence>
<protein>
    <submittedName>
        <fullName evidence="6">Helix-turn-helix transcriptional regulator</fullName>
    </submittedName>
</protein>
<dbReference type="PANTHER" id="PTHR47894">
    <property type="entry name" value="HTH-TYPE TRANSCRIPTIONAL REGULATOR GADX"/>
    <property type="match status" value="1"/>
</dbReference>
<evidence type="ECO:0000313" key="7">
    <source>
        <dbReference type="Proteomes" id="UP000304864"/>
    </source>
</evidence>
<keyword evidence="2" id="KW-0238">DNA-binding</keyword>
<dbReference type="Pfam" id="PF12833">
    <property type="entry name" value="HTH_18"/>
    <property type="match status" value="1"/>
</dbReference>
<dbReference type="PROSITE" id="PS00041">
    <property type="entry name" value="HTH_ARAC_FAMILY_1"/>
    <property type="match status" value="1"/>
</dbReference>
<dbReference type="InterPro" id="IPR018062">
    <property type="entry name" value="HTH_AraC-typ_CS"/>
</dbReference>
<dbReference type="InterPro" id="IPR020449">
    <property type="entry name" value="Tscrpt_reg_AraC-type_HTH"/>
</dbReference>